<dbReference type="Proteomes" id="UP000256964">
    <property type="component" value="Unassembled WGS sequence"/>
</dbReference>
<keyword evidence="1" id="KW-0285">Flavoprotein</keyword>
<evidence type="ECO:0000313" key="7">
    <source>
        <dbReference type="Proteomes" id="UP000256964"/>
    </source>
</evidence>
<evidence type="ECO:0000256" key="1">
    <source>
        <dbReference type="ARBA" id="ARBA00022630"/>
    </source>
</evidence>
<proteinExistence type="predicted"/>
<dbReference type="PANTHER" id="PTHR46972:SF1">
    <property type="entry name" value="FAD DEPENDENT OXIDOREDUCTASE DOMAIN-CONTAINING PROTEIN"/>
    <property type="match status" value="1"/>
</dbReference>
<dbReference type="PRINTS" id="PR00420">
    <property type="entry name" value="RNGMNOXGNASE"/>
</dbReference>
<name>A0A371D2M4_9APHY</name>
<dbReference type="SUPFAM" id="SSF51905">
    <property type="entry name" value="FAD/NAD(P)-binding domain"/>
    <property type="match status" value="1"/>
</dbReference>
<organism evidence="6 7">
    <name type="scientific">Lentinus brumalis</name>
    <dbReference type="NCBI Taxonomy" id="2498619"/>
    <lineage>
        <taxon>Eukaryota</taxon>
        <taxon>Fungi</taxon>
        <taxon>Dikarya</taxon>
        <taxon>Basidiomycota</taxon>
        <taxon>Agaricomycotina</taxon>
        <taxon>Agaricomycetes</taxon>
        <taxon>Polyporales</taxon>
        <taxon>Polyporaceae</taxon>
        <taxon>Lentinus</taxon>
    </lineage>
</organism>
<dbReference type="InterPro" id="IPR002938">
    <property type="entry name" value="FAD-bd"/>
</dbReference>
<feature type="domain" description="FAD-binding" evidence="5">
    <location>
        <begin position="11"/>
        <end position="209"/>
    </location>
</feature>
<sequence>MSAATSTHPNIAIIGGGMGGLALLLTLARRGIPTTLYERDANLSERAHLGSMLDLGYESGQRTLRENGLEEAFQANSRIEGQEMRIGGKDGVPLLHFTEKDPLNEQEARPEIDRNVLRKMMADAVPADAMKWGHQLASIRSLENGKHELTFSNGLVTVADVVVGADGANSHLRPLVSSAVPIYHEVTGAEISLAPEVAASPGMADVREAVGLGSCFLAEDNRVLAFQRNGDGRIRAFAWIHSADPYFPGQAKEGRKALLELYSGWAPWMRKFIEHCDDAAVYPRPIYRLPVGHRWEHKTGITLIGDAAHLMSPAAGAGANLAMLDGLELGLALADSVSKGASVEGREAALTAVEEKMFVRAENSAAYSYNNMSAFVNPDAPQSIVAAWKAFIGAGSRREA</sequence>
<protein>
    <submittedName>
        <fullName evidence="6">Monooxygenase FAD-binding protein</fullName>
    </submittedName>
</protein>
<feature type="domain" description="FAD-binding" evidence="5">
    <location>
        <begin position="300"/>
        <end position="341"/>
    </location>
</feature>
<dbReference type="Gene3D" id="3.50.50.60">
    <property type="entry name" value="FAD/NAD(P)-binding domain"/>
    <property type="match status" value="1"/>
</dbReference>
<dbReference type="STRING" id="139420.A0A371D2M4"/>
<gene>
    <name evidence="6" type="ORF">OH76DRAFT_819808</name>
</gene>
<dbReference type="InterPro" id="IPR036188">
    <property type="entry name" value="FAD/NAD-bd_sf"/>
</dbReference>
<accession>A0A371D2M4</accession>
<reference evidence="6 7" key="1">
    <citation type="journal article" date="2018" name="Biotechnol. Biofuels">
        <title>Integrative visual omics of the white-rot fungus Polyporus brumalis exposes the biotechnological potential of its oxidative enzymes for delignifying raw plant biomass.</title>
        <authorList>
            <person name="Miyauchi S."/>
            <person name="Rancon A."/>
            <person name="Drula E."/>
            <person name="Hage H."/>
            <person name="Chaduli D."/>
            <person name="Favel A."/>
            <person name="Grisel S."/>
            <person name="Henrissat B."/>
            <person name="Herpoel-Gimbert I."/>
            <person name="Ruiz-Duenas F.J."/>
            <person name="Chevret D."/>
            <person name="Hainaut M."/>
            <person name="Lin J."/>
            <person name="Wang M."/>
            <person name="Pangilinan J."/>
            <person name="Lipzen A."/>
            <person name="Lesage-Meessen L."/>
            <person name="Navarro D."/>
            <person name="Riley R."/>
            <person name="Grigoriev I.V."/>
            <person name="Zhou S."/>
            <person name="Raouche S."/>
            <person name="Rosso M.N."/>
        </authorList>
    </citation>
    <scope>NUCLEOTIDE SEQUENCE [LARGE SCALE GENOMIC DNA]</scope>
    <source>
        <strain evidence="6 7">BRFM 1820</strain>
    </source>
</reference>
<keyword evidence="7" id="KW-1185">Reference proteome</keyword>
<evidence type="ECO:0000256" key="3">
    <source>
        <dbReference type="ARBA" id="ARBA00023002"/>
    </source>
</evidence>
<evidence type="ECO:0000313" key="6">
    <source>
        <dbReference type="EMBL" id="RDX46808.1"/>
    </source>
</evidence>
<dbReference type="Pfam" id="PF01494">
    <property type="entry name" value="FAD_binding_3"/>
    <property type="match status" value="2"/>
</dbReference>
<evidence type="ECO:0000256" key="4">
    <source>
        <dbReference type="ARBA" id="ARBA00023033"/>
    </source>
</evidence>
<dbReference type="OrthoDB" id="655030at2759"/>
<evidence type="ECO:0000256" key="2">
    <source>
        <dbReference type="ARBA" id="ARBA00022827"/>
    </source>
</evidence>
<keyword evidence="2" id="KW-0274">FAD</keyword>
<dbReference type="GO" id="GO:0004497">
    <property type="term" value="F:monooxygenase activity"/>
    <property type="evidence" value="ECO:0007669"/>
    <property type="project" value="UniProtKB-KW"/>
</dbReference>
<keyword evidence="3" id="KW-0560">Oxidoreductase</keyword>
<keyword evidence="4 6" id="KW-0503">Monooxygenase</keyword>
<dbReference type="GO" id="GO:0071949">
    <property type="term" value="F:FAD binding"/>
    <property type="evidence" value="ECO:0007669"/>
    <property type="project" value="InterPro"/>
</dbReference>
<evidence type="ECO:0000259" key="5">
    <source>
        <dbReference type="Pfam" id="PF01494"/>
    </source>
</evidence>
<dbReference type="EMBL" id="KZ857424">
    <property type="protein sequence ID" value="RDX46808.1"/>
    <property type="molecule type" value="Genomic_DNA"/>
</dbReference>
<dbReference type="AlphaFoldDB" id="A0A371D2M4"/>
<dbReference type="PANTHER" id="PTHR46972">
    <property type="entry name" value="MONOOXYGENASE ASQM-RELATED"/>
    <property type="match status" value="1"/>
</dbReference>